<dbReference type="NCBIfam" id="TIGR00097">
    <property type="entry name" value="HMP-P_kinase"/>
    <property type="match status" value="1"/>
</dbReference>
<keyword evidence="5" id="KW-0418">Kinase</keyword>
<evidence type="ECO:0000256" key="2">
    <source>
        <dbReference type="ARBA" id="ARBA00012135"/>
    </source>
</evidence>
<evidence type="ECO:0000256" key="5">
    <source>
        <dbReference type="ARBA" id="ARBA00022777"/>
    </source>
</evidence>
<dbReference type="InterPro" id="IPR004399">
    <property type="entry name" value="HMP/HMP-P_kinase_dom"/>
</dbReference>
<evidence type="ECO:0000256" key="3">
    <source>
        <dbReference type="ARBA" id="ARBA00022679"/>
    </source>
</evidence>
<feature type="domain" description="Pyridoxamine kinase/Phosphomethylpyrimidine kinase" evidence="7">
    <location>
        <begin position="16"/>
        <end position="264"/>
    </location>
</feature>
<dbReference type="RefSeq" id="WP_035890632.1">
    <property type="nucleotide sequence ID" value="NZ_JNCF01000042.1"/>
</dbReference>
<proteinExistence type="predicted"/>
<evidence type="ECO:0000256" key="4">
    <source>
        <dbReference type="ARBA" id="ARBA00022741"/>
    </source>
</evidence>
<dbReference type="InterPro" id="IPR029056">
    <property type="entry name" value="Ribokinase-like"/>
</dbReference>
<keyword evidence="3" id="KW-0808">Transferase</keyword>
<keyword evidence="6" id="KW-0067">ATP-binding</keyword>
<dbReference type="InterPro" id="IPR013749">
    <property type="entry name" value="PM/HMP-P_kinase-1"/>
</dbReference>
<protein>
    <recommendedName>
        <fullName evidence="2">hydroxymethylpyrimidine kinase</fullName>
        <ecNumber evidence="2">2.7.1.49</ecNumber>
    </recommendedName>
</protein>
<gene>
    <name evidence="8" type="ORF">EP47_02060</name>
</gene>
<name>A0A0A2T5P7_9GAMM</name>
<dbReference type="GO" id="GO:0009228">
    <property type="term" value="P:thiamine biosynthetic process"/>
    <property type="evidence" value="ECO:0007669"/>
    <property type="project" value="InterPro"/>
</dbReference>
<dbReference type="Pfam" id="PF08543">
    <property type="entry name" value="Phos_pyr_kin"/>
    <property type="match status" value="1"/>
</dbReference>
<comment type="caution">
    <text evidence="8">The sequence shown here is derived from an EMBL/GenBank/DDBJ whole genome shotgun (WGS) entry which is preliminary data.</text>
</comment>
<sequence>MKQDNLACILSIAGTDPSGGAGISADIKAISATGGYAATVITALVAQNTQGVQSIQKISADFVEEQLNSVFSDLNIQAVKIGMLHDERIIQVICNTLETLRPDNVVFDPVMTAKDGSLLLELDTISVLKEKLLGLTYLITPNLFEAEQLLGVTIRNSQEMQSAAITLGKEFHINVLIKGGHLNEKNSPDLLYDIKENTCHWFHAERIETINTHGTGCSLSAAIASYLAQGLSLIASIDSAKSYLNQAIQSGKRYHLGKGSGPVDHFYFLNNRV</sequence>
<reference evidence="8 9" key="1">
    <citation type="submission" date="2014-05" db="EMBL/GenBank/DDBJ databases">
        <authorList>
            <person name="Rizzardi K."/>
            <person name="Winiecka-Krusnell J."/>
            <person name="Ramliden M."/>
            <person name="Alm E."/>
            <person name="Andersson S."/>
            <person name="Byfors S."/>
        </authorList>
    </citation>
    <scope>NUCLEOTIDE SEQUENCE [LARGE SCALE GENOMIC DNA]</scope>
    <source>
        <strain evidence="8 9">LEGN</strain>
    </source>
</reference>
<dbReference type="Gene3D" id="3.40.1190.20">
    <property type="match status" value="1"/>
</dbReference>
<organism evidence="8 9">
    <name type="scientific">Legionella norrlandica</name>
    <dbReference type="NCBI Taxonomy" id="1498499"/>
    <lineage>
        <taxon>Bacteria</taxon>
        <taxon>Pseudomonadati</taxon>
        <taxon>Pseudomonadota</taxon>
        <taxon>Gammaproteobacteria</taxon>
        <taxon>Legionellales</taxon>
        <taxon>Legionellaceae</taxon>
        <taxon>Legionella</taxon>
    </lineage>
</organism>
<dbReference type="GO" id="GO:0005524">
    <property type="term" value="F:ATP binding"/>
    <property type="evidence" value="ECO:0007669"/>
    <property type="project" value="UniProtKB-KW"/>
</dbReference>
<keyword evidence="9" id="KW-1185">Reference proteome</keyword>
<accession>A0A0A2T5P7</accession>
<dbReference type="OrthoDB" id="9810880at2"/>
<dbReference type="PANTHER" id="PTHR20858:SF17">
    <property type="entry name" value="HYDROXYMETHYLPYRIMIDINE_PHOSPHOMETHYLPYRIMIDINE KINASE THI20-RELATED"/>
    <property type="match status" value="1"/>
</dbReference>
<evidence type="ECO:0000313" key="9">
    <source>
        <dbReference type="Proteomes" id="UP000054422"/>
    </source>
</evidence>
<dbReference type="EC" id="2.7.1.49" evidence="2"/>
<dbReference type="SUPFAM" id="SSF53613">
    <property type="entry name" value="Ribokinase-like"/>
    <property type="match status" value="1"/>
</dbReference>
<dbReference type="Proteomes" id="UP000054422">
    <property type="component" value="Unassembled WGS sequence"/>
</dbReference>
<dbReference type="EMBL" id="JNCF01000042">
    <property type="protein sequence ID" value="KGP62758.1"/>
    <property type="molecule type" value="Genomic_DNA"/>
</dbReference>
<dbReference type="GO" id="GO:0005829">
    <property type="term" value="C:cytosol"/>
    <property type="evidence" value="ECO:0007669"/>
    <property type="project" value="TreeGrafter"/>
</dbReference>
<dbReference type="FunFam" id="3.40.1190.20:FF:000003">
    <property type="entry name" value="Phosphomethylpyrimidine kinase ThiD"/>
    <property type="match status" value="1"/>
</dbReference>
<dbReference type="AlphaFoldDB" id="A0A0A2T5P7"/>
<dbReference type="GO" id="GO:0009229">
    <property type="term" value="P:thiamine diphosphate biosynthetic process"/>
    <property type="evidence" value="ECO:0007669"/>
    <property type="project" value="UniProtKB-UniPathway"/>
</dbReference>
<evidence type="ECO:0000313" key="8">
    <source>
        <dbReference type="EMBL" id="KGP62758.1"/>
    </source>
</evidence>
<evidence type="ECO:0000256" key="1">
    <source>
        <dbReference type="ARBA" id="ARBA00004948"/>
    </source>
</evidence>
<keyword evidence="4" id="KW-0547">Nucleotide-binding</keyword>
<evidence type="ECO:0000259" key="7">
    <source>
        <dbReference type="Pfam" id="PF08543"/>
    </source>
</evidence>
<dbReference type="STRING" id="1498499.EP47_02060"/>
<dbReference type="CDD" id="cd01169">
    <property type="entry name" value="HMPP_kinase"/>
    <property type="match status" value="1"/>
</dbReference>
<dbReference type="PANTHER" id="PTHR20858">
    <property type="entry name" value="PHOSPHOMETHYLPYRIMIDINE KINASE"/>
    <property type="match status" value="1"/>
</dbReference>
<dbReference type="GO" id="GO:0008972">
    <property type="term" value="F:phosphomethylpyrimidine kinase activity"/>
    <property type="evidence" value="ECO:0007669"/>
    <property type="project" value="InterPro"/>
</dbReference>
<evidence type="ECO:0000256" key="6">
    <source>
        <dbReference type="ARBA" id="ARBA00022840"/>
    </source>
</evidence>
<dbReference type="GO" id="GO:0008902">
    <property type="term" value="F:hydroxymethylpyrimidine kinase activity"/>
    <property type="evidence" value="ECO:0007669"/>
    <property type="project" value="UniProtKB-EC"/>
</dbReference>
<comment type="pathway">
    <text evidence="1">Cofactor biosynthesis; thiamine diphosphate biosynthesis.</text>
</comment>
<dbReference type="UniPathway" id="UPA00060">
    <property type="reaction ID" value="UER00138"/>
</dbReference>